<dbReference type="Pfam" id="PF14441">
    <property type="entry name" value="OTT_1508_deam"/>
    <property type="match status" value="1"/>
</dbReference>
<accession>A0A1E1MWA0</accession>
<protein>
    <submittedName>
        <fullName evidence="2">Uncharacterized protein</fullName>
    </submittedName>
</protein>
<dbReference type="EMBL" id="FJVC01000724">
    <property type="protein sequence ID" value="CZT53338.1"/>
    <property type="molecule type" value="Genomic_DNA"/>
</dbReference>
<feature type="compositionally biased region" description="Basic residues" evidence="1">
    <location>
        <begin position="622"/>
        <end position="632"/>
    </location>
</feature>
<organism evidence="2 3">
    <name type="scientific">Rhynchosporium secalis</name>
    <name type="common">Barley scald fungus</name>
    <dbReference type="NCBI Taxonomy" id="38038"/>
    <lineage>
        <taxon>Eukaryota</taxon>
        <taxon>Fungi</taxon>
        <taxon>Dikarya</taxon>
        <taxon>Ascomycota</taxon>
        <taxon>Pezizomycotina</taxon>
        <taxon>Leotiomycetes</taxon>
        <taxon>Helotiales</taxon>
        <taxon>Ploettnerulaceae</taxon>
        <taxon>Rhynchosporium</taxon>
    </lineage>
</organism>
<reference evidence="3" key="1">
    <citation type="submission" date="2016-03" db="EMBL/GenBank/DDBJ databases">
        <authorList>
            <person name="Guldener U."/>
        </authorList>
    </citation>
    <scope>NUCLEOTIDE SEQUENCE [LARGE SCALE GENOMIC DNA]</scope>
</reference>
<feature type="compositionally biased region" description="Basic residues" evidence="1">
    <location>
        <begin position="564"/>
        <end position="585"/>
    </location>
</feature>
<dbReference type="Proteomes" id="UP000177625">
    <property type="component" value="Unassembled WGS sequence"/>
</dbReference>
<dbReference type="AlphaFoldDB" id="A0A1E1MWA0"/>
<evidence type="ECO:0000256" key="1">
    <source>
        <dbReference type="SAM" id="MobiDB-lite"/>
    </source>
</evidence>
<proteinExistence type="predicted"/>
<gene>
    <name evidence="2" type="ORF">RSE6_14832</name>
</gene>
<feature type="region of interest" description="Disordered" evidence="1">
    <location>
        <begin position="553"/>
        <end position="632"/>
    </location>
</feature>
<name>A0A1E1MWA0_RHYSE</name>
<evidence type="ECO:0000313" key="3">
    <source>
        <dbReference type="Proteomes" id="UP000177625"/>
    </source>
</evidence>
<evidence type="ECO:0000313" key="2">
    <source>
        <dbReference type="EMBL" id="CZT53338.1"/>
    </source>
</evidence>
<dbReference type="InterPro" id="IPR027796">
    <property type="entry name" value="OTT_1508_deam-like"/>
</dbReference>
<keyword evidence="3" id="KW-1185">Reference proteome</keyword>
<sequence length="661" mass="75869">MYPQNVWRETDELAFHEKALYLEACSRSQKEESQSQLDVDVRNKLDLPSARHFLDDFALIAAGPGGASNVTAACLELSQSNEDVITIRVAKNEDFNLQARQRLSKITAIMNQVRQRDLSIAMAQDMCFELVAEGCRSRISKQIEGQNGLWNLVHQFCTPSQQLGLRVDSQTTVPPAEPGKTGTSRDINLDENDDAERLAKSHWTEIRELIDKLHVTTDLEAIKQLGRVAYDVRHSISFRNLVRTQCQLQKQSSQILERMGKVAKFFRSAVSLVQVAGCATLKHTQIKVETVPSISRRVNVLQDYSIENMRRRMPALSTRPRLQIVEIQRLLRRWHKYIVHAEMLLLTFYEEHPEIVLATNYIGISKRSCYLCANFIRFHNFFAVEGQHQQLYCLWTLPVEVTFESQARGAIFMKALTDLDLLLARRMDEVTRPQHKPLAFLKESVANFSRATIIARAHSLETLGVVVESDEDLSLSTSRTPLGNGWEHPDVQLETRERDISKLHQERVKEHCNTELSSPVEEISSPLHLKAVEDLQTHFGMSPRIEISTSKDLDEEFQCSEKRSHQHRSRRSRHTGEHHRRKRSKQAPAAQRSNRQATTKADARRQKIRSPVLLPNHASTQHSKRTTRKRRKTDTFNCLNMLLTCLKSVGRAALETFREKR</sequence>